<keyword evidence="5" id="KW-1185">Reference proteome</keyword>
<feature type="domain" description="DUF38" evidence="1">
    <location>
        <begin position="1"/>
        <end position="65"/>
    </location>
</feature>
<evidence type="ECO:0000313" key="5">
    <source>
        <dbReference type="Proteomes" id="UP000829354"/>
    </source>
</evidence>
<proteinExistence type="predicted"/>
<dbReference type="EMBL" id="CP092624">
    <property type="protein sequence ID" value="UMM36561.1"/>
    <property type="molecule type" value="Genomic_DNA"/>
</dbReference>
<accession>A0AAE9D1P4</accession>
<gene>
    <name evidence="2" type="ORF">L3Y34_008831</name>
    <name evidence="3" type="ORF">L5515_008669</name>
</gene>
<evidence type="ECO:0000259" key="1">
    <source>
        <dbReference type="Pfam" id="PF01827"/>
    </source>
</evidence>
<evidence type="ECO:0000313" key="2">
    <source>
        <dbReference type="EMBL" id="ULT90784.1"/>
    </source>
</evidence>
<dbReference type="EMBL" id="CP090895">
    <property type="protein sequence ID" value="ULT90784.1"/>
    <property type="molecule type" value="Genomic_DNA"/>
</dbReference>
<reference evidence="3 5" key="2">
    <citation type="submission" date="2022-04" db="EMBL/GenBank/DDBJ databases">
        <title>Chromosome-level reference genomes for two strains of Caenorhabditis briggsae: an improved platform for comparative genomics.</title>
        <authorList>
            <person name="Stevens L."/>
            <person name="Andersen E."/>
        </authorList>
    </citation>
    <scope>NUCLEOTIDE SEQUENCE [LARGE SCALE GENOMIC DNA]</scope>
    <source>
        <strain evidence="3">VX34</strain>
        <tissue evidence="3">Whole-organism</tissue>
    </source>
</reference>
<dbReference type="Pfam" id="PF01827">
    <property type="entry name" value="FTH"/>
    <property type="match status" value="1"/>
</dbReference>
<dbReference type="Proteomes" id="UP000827892">
    <property type="component" value="Chromosome V"/>
</dbReference>
<protein>
    <recommendedName>
        <fullName evidence="1">DUF38 domain-containing protein</fullName>
    </recommendedName>
</protein>
<evidence type="ECO:0000313" key="4">
    <source>
        <dbReference type="Proteomes" id="UP000827892"/>
    </source>
</evidence>
<dbReference type="InterPro" id="IPR002900">
    <property type="entry name" value="DUF38/FTH_CAE_spp"/>
</dbReference>
<dbReference type="AlphaFoldDB" id="A0AAE9D1P4"/>
<dbReference type="Proteomes" id="UP000829354">
    <property type="component" value="Chromosome V"/>
</dbReference>
<name>A0AAE9D1P4_CAEBR</name>
<sequence>MEQFKRVKHVDIRGLLNPEKIEHFKHLKSFEVFVEDFEASMITGIRNKLCNFQELQYCIIQLDEKGSSVKSVVFLAWMFQKDLRNHPHIDIGFQGA</sequence>
<evidence type="ECO:0000313" key="3">
    <source>
        <dbReference type="EMBL" id="UMM36561.1"/>
    </source>
</evidence>
<organism evidence="2 4">
    <name type="scientific">Caenorhabditis briggsae</name>
    <dbReference type="NCBI Taxonomy" id="6238"/>
    <lineage>
        <taxon>Eukaryota</taxon>
        <taxon>Metazoa</taxon>
        <taxon>Ecdysozoa</taxon>
        <taxon>Nematoda</taxon>
        <taxon>Chromadorea</taxon>
        <taxon>Rhabditida</taxon>
        <taxon>Rhabditina</taxon>
        <taxon>Rhabditomorpha</taxon>
        <taxon>Rhabditoidea</taxon>
        <taxon>Rhabditidae</taxon>
        <taxon>Peloderinae</taxon>
        <taxon>Caenorhabditis</taxon>
    </lineage>
</organism>
<reference evidence="2 4" key="1">
    <citation type="submission" date="2022-02" db="EMBL/GenBank/DDBJ databases">
        <title>Chromosome-level reference genomes for two strains of Caenorhabditis briggsae: an improved platform for comparative genomics.</title>
        <authorList>
            <person name="Stevens L."/>
            <person name="Andersen E.C."/>
        </authorList>
    </citation>
    <scope>NUCLEOTIDE SEQUENCE [LARGE SCALE GENOMIC DNA]</scope>
    <source>
        <strain evidence="2">QX1410_ONT</strain>
        <tissue evidence="2">Whole-organism</tissue>
    </source>
</reference>